<proteinExistence type="predicted"/>
<dbReference type="InterPro" id="IPR009057">
    <property type="entry name" value="Homeodomain-like_sf"/>
</dbReference>
<dbReference type="Gene3D" id="1.10.10.10">
    <property type="entry name" value="Winged helix-like DNA-binding domain superfamily/Winged helix DNA-binding domain"/>
    <property type="match status" value="1"/>
</dbReference>
<dbReference type="PANTHER" id="PTHR34849">
    <property type="entry name" value="SSL5025 PROTEIN"/>
    <property type="match status" value="1"/>
</dbReference>
<dbReference type="InterPro" id="IPR007367">
    <property type="entry name" value="DUF433"/>
</dbReference>
<dbReference type="Pfam" id="PF04255">
    <property type="entry name" value="DUF433"/>
    <property type="match status" value="1"/>
</dbReference>
<dbReference type="EMBL" id="LUTY01001240">
    <property type="protein sequence ID" value="OAD21998.1"/>
    <property type="molecule type" value="Genomic_DNA"/>
</dbReference>
<dbReference type="PANTHER" id="PTHR34849:SF3">
    <property type="entry name" value="SSR2962 PROTEIN"/>
    <property type="match status" value="1"/>
</dbReference>
<name>A0A176S249_9GAMM</name>
<keyword evidence="2" id="KW-1185">Reference proteome</keyword>
<evidence type="ECO:0000313" key="2">
    <source>
        <dbReference type="Proteomes" id="UP000076962"/>
    </source>
</evidence>
<dbReference type="InterPro" id="IPR036388">
    <property type="entry name" value="WH-like_DNA-bd_sf"/>
</dbReference>
<dbReference type="SUPFAM" id="SSF46689">
    <property type="entry name" value="Homeodomain-like"/>
    <property type="match status" value="1"/>
</dbReference>
<sequence>MNWQNYITADPFICEGRACFKDTQIMVSSVLENLANGVMPNDIQKKYPFLNQDAIQAALAFAADVTRDQSFEQSRQGAHREVIVAGRLEAIRLNDYTFTLIAAEIQYPINGFAKAVDPQTLSTLLGKNVRVSGTAHFSNEGALLILEAAQIVIATKRDLRMWGRVPTPLRRPFDMSDFEPKRGLSAIIGKWPGDETDEEVLNALEELS</sequence>
<accession>A0A176S249</accession>
<protein>
    <submittedName>
        <fullName evidence="1">Protein containing DUF433</fullName>
    </submittedName>
</protein>
<organism evidence="1 2">
    <name type="scientific">Candidatus Thiomargarita nelsonii</name>
    <dbReference type="NCBI Taxonomy" id="1003181"/>
    <lineage>
        <taxon>Bacteria</taxon>
        <taxon>Pseudomonadati</taxon>
        <taxon>Pseudomonadota</taxon>
        <taxon>Gammaproteobacteria</taxon>
        <taxon>Thiotrichales</taxon>
        <taxon>Thiotrichaceae</taxon>
        <taxon>Thiomargarita</taxon>
    </lineage>
</organism>
<dbReference type="Proteomes" id="UP000076962">
    <property type="component" value="Unassembled WGS sequence"/>
</dbReference>
<reference evidence="1 2" key="1">
    <citation type="submission" date="2016-05" db="EMBL/GenBank/DDBJ databases">
        <title>Single-cell genome of chain-forming Candidatus Thiomargarita nelsonii and comparison to other large sulfur-oxidizing bacteria.</title>
        <authorList>
            <person name="Winkel M."/>
            <person name="Salman V."/>
            <person name="Woyke T."/>
            <person name="Schulz-Vogt H."/>
            <person name="Richter M."/>
            <person name="Flood B."/>
            <person name="Bailey J."/>
            <person name="Amann R."/>
            <person name="Mussmann M."/>
        </authorList>
    </citation>
    <scope>NUCLEOTIDE SEQUENCE [LARGE SCALE GENOMIC DNA]</scope>
    <source>
        <strain evidence="1 2">THI036</strain>
    </source>
</reference>
<evidence type="ECO:0000313" key="1">
    <source>
        <dbReference type="EMBL" id="OAD21998.1"/>
    </source>
</evidence>
<dbReference type="AlphaFoldDB" id="A0A176S249"/>
<comment type="caution">
    <text evidence="1">The sequence shown here is derived from an EMBL/GenBank/DDBJ whole genome shotgun (WGS) entry which is preliminary data.</text>
</comment>
<gene>
    <name evidence="1" type="ORF">THIOM_002218</name>
</gene>